<evidence type="ECO:0000313" key="2">
    <source>
        <dbReference type="Proteomes" id="UP000199211"/>
    </source>
</evidence>
<name>A0ABY1FQ56_9GAMM</name>
<accession>A0ABY1FQ56</accession>
<protein>
    <submittedName>
        <fullName evidence="1">Uncharacterized protein</fullName>
    </submittedName>
</protein>
<reference evidence="1 2" key="1">
    <citation type="submission" date="2016-10" db="EMBL/GenBank/DDBJ databases">
        <authorList>
            <person name="Varghese N."/>
            <person name="Submissions S."/>
        </authorList>
    </citation>
    <scope>NUCLEOTIDE SEQUENCE [LARGE SCALE GENOMIC DNA]</scope>
    <source>
        <strain evidence="1 2">DSM 26291</strain>
    </source>
</reference>
<dbReference type="RefSeq" id="WP_143071151.1">
    <property type="nucleotide sequence ID" value="NZ_FOTV01000011.1"/>
</dbReference>
<comment type="caution">
    <text evidence="1">The sequence shown here is derived from an EMBL/GenBank/DDBJ whole genome shotgun (WGS) entry which is preliminary data.</text>
</comment>
<gene>
    <name evidence="1" type="ORF">SAMN04487868_111130</name>
</gene>
<organism evidence="1 2">
    <name type="scientific">Marinobacter salarius</name>
    <dbReference type="NCBI Taxonomy" id="1420917"/>
    <lineage>
        <taxon>Bacteria</taxon>
        <taxon>Pseudomonadati</taxon>
        <taxon>Pseudomonadota</taxon>
        <taxon>Gammaproteobacteria</taxon>
        <taxon>Pseudomonadales</taxon>
        <taxon>Marinobacteraceae</taxon>
        <taxon>Marinobacter</taxon>
    </lineage>
</organism>
<keyword evidence="2" id="KW-1185">Reference proteome</keyword>
<proteinExistence type="predicted"/>
<dbReference type="EMBL" id="FOTV01000011">
    <property type="protein sequence ID" value="SFL83126.1"/>
    <property type="molecule type" value="Genomic_DNA"/>
</dbReference>
<dbReference type="Proteomes" id="UP000199211">
    <property type="component" value="Unassembled WGS sequence"/>
</dbReference>
<evidence type="ECO:0000313" key="1">
    <source>
        <dbReference type="EMBL" id="SFL83126.1"/>
    </source>
</evidence>
<sequence>MARVKPSSFRTQRSADLRHLASLLERYGVCLDTGPIQSAADQCSRNKPHGHDSWGYRIDRLIFRDLEKPKSSWPKSISDLSIEFNIEISGWCLPTDHCEDPFETLAMDIIIRGRTLGGALVMCAWHLDRHIGKHVSKDASPAHPHYHFQHGGNRLNNEIKESGQALIIEAPRIAHPPLEATLGVDFILSNFKSKDWARISEDHQYRNIVRQTQNHCWSSYVHAISTALPIQGNVQQSTNKLISRELWPQLL</sequence>